<dbReference type="Pfam" id="PF12322">
    <property type="entry name" value="T4_baseplate"/>
    <property type="match status" value="1"/>
</dbReference>
<dbReference type="KEGG" id="vg:40088689"/>
<reference evidence="1 2" key="1">
    <citation type="submission" date="2017-06" db="EMBL/GenBank/DDBJ databases">
        <authorList>
            <person name="Kim H.J."/>
            <person name="Triplett B.A."/>
        </authorList>
    </citation>
    <scope>NUCLEOTIDE SEQUENCE [LARGE SCALE GENOMIC DNA]</scope>
</reference>
<sequence>MTNPNNPLSQYFRIPGMHVELPSKGNFNDPSEFKRSMNGDFEVFPMTAADETYAKNPDGLLNGHSIERILKSCVPGVADPKKLPTQDVDYLLLAIKKCSYGRELKLEVSCPKCNKEHAFSCDIDELLSDVKPFEESYEVRISDEMVINLRPYTYESSTKLNMAAFEEAKLFASVLDVEFTEEQKGELFSNSLERITDLNLERLADCVISVSVPNGVVTDYENIKEFIKNTDRVTINKIKEVLKTSADCGLNKKIDVTCPTEGCGHEYQTDLIFDPAHFFA</sequence>
<accession>A0A223W0A4</accession>
<dbReference type="Proteomes" id="UP000223025">
    <property type="component" value="Segment"/>
</dbReference>
<organism evidence="1 2">
    <name type="scientific">Agrobacterium phage Atu_ph07</name>
    <dbReference type="NCBI Taxonomy" id="2024264"/>
    <lineage>
        <taxon>Viruses</taxon>
        <taxon>Duplodnaviria</taxon>
        <taxon>Heunggongvirae</taxon>
        <taxon>Uroviricota</taxon>
        <taxon>Caudoviricetes</taxon>
        <taxon>Polybotosvirus</taxon>
        <taxon>Polybotosvirus Atuph07</taxon>
    </lineage>
</organism>
<evidence type="ECO:0000313" key="2">
    <source>
        <dbReference type="Proteomes" id="UP000223025"/>
    </source>
</evidence>
<dbReference type="InterPro" id="IPR024364">
    <property type="entry name" value="Baseplate_phage_T4-like"/>
</dbReference>
<keyword evidence="2" id="KW-1185">Reference proteome</keyword>
<name>A0A223W0A4_9CAUD</name>
<evidence type="ECO:0008006" key="3">
    <source>
        <dbReference type="Google" id="ProtNLM"/>
    </source>
</evidence>
<protein>
    <recommendedName>
        <fullName evidence="3">Baseplate hub subunit</fullName>
    </recommendedName>
</protein>
<proteinExistence type="predicted"/>
<dbReference type="EMBL" id="MF403008">
    <property type="protein sequence ID" value="ASV44759.1"/>
    <property type="molecule type" value="Genomic_DNA"/>
</dbReference>
<evidence type="ECO:0000313" key="1">
    <source>
        <dbReference type="EMBL" id="ASV44759.1"/>
    </source>
</evidence>
<dbReference type="RefSeq" id="YP_009612351.1">
    <property type="nucleotide sequence ID" value="NC_042013.1"/>
</dbReference>
<dbReference type="GeneID" id="40088689"/>
<dbReference type="OrthoDB" id="7992at10239"/>